<dbReference type="RefSeq" id="WP_106567357.1">
    <property type="nucleotide sequence ID" value="NZ_PYGF01000005.1"/>
</dbReference>
<proteinExistence type="predicted"/>
<dbReference type="EMBL" id="PYGF01000005">
    <property type="protein sequence ID" value="PSL04457.1"/>
    <property type="molecule type" value="Genomic_DNA"/>
</dbReference>
<dbReference type="GO" id="GO:0090313">
    <property type="term" value="P:regulation of protein targeting to membrane"/>
    <property type="evidence" value="ECO:0007669"/>
    <property type="project" value="TreeGrafter"/>
</dbReference>
<dbReference type="GO" id="GO:0005886">
    <property type="term" value="C:plasma membrane"/>
    <property type="evidence" value="ECO:0007669"/>
    <property type="project" value="TreeGrafter"/>
</dbReference>
<dbReference type="OrthoDB" id="596403at2"/>
<dbReference type="Proteomes" id="UP000240708">
    <property type="component" value="Unassembled WGS sequence"/>
</dbReference>
<evidence type="ECO:0000256" key="1">
    <source>
        <dbReference type="SAM" id="MobiDB-lite"/>
    </source>
</evidence>
<accession>A0A2P8E4W2</accession>
<evidence type="ECO:0000313" key="2">
    <source>
        <dbReference type="EMBL" id="PSL04457.1"/>
    </source>
</evidence>
<dbReference type="PANTHER" id="PTHR30441:SF8">
    <property type="entry name" value="DUF748 DOMAIN-CONTAINING PROTEIN"/>
    <property type="match status" value="1"/>
</dbReference>
<dbReference type="InterPro" id="IPR052894">
    <property type="entry name" value="AsmA-related"/>
</dbReference>
<keyword evidence="3" id="KW-1185">Reference proteome</keyword>
<feature type="compositionally biased region" description="Basic and acidic residues" evidence="1">
    <location>
        <begin position="983"/>
        <end position="993"/>
    </location>
</feature>
<dbReference type="AlphaFoldDB" id="A0A2P8E4W2"/>
<evidence type="ECO:0000313" key="3">
    <source>
        <dbReference type="Proteomes" id="UP000240708"/>
    </source>
</evidence>
<reference evidence="2 3" key="1">
    <citation type="submission" date="2018-03" db="EMBL/GenBank/DDBJ databases">
        <title>Genomic Encyclopedia of Archaeal and Bacterial Type Strains, Phase II (KMG-II): from individual species to whole genera.</title>
        <authorList>
            <person name="Goeker M."/>
        </authorList>
    </citation>
    <scope>NUCLEOTIDE SEQUENCE [LARGE SCALE GENOMIC DNA]</scope>
    <source>
        <strain evidence="2 3">DSM 28057</strain>
    </source>
</reference>
<gene>
    <name evidence="2" type="ORF">CLV48_105201</name>
</gene>
<name>A0A2P8E4W2_9BACT</name>
<dbReference type="PANTHER" id="PTHR30441">
    <property type="entry name" value="DUF748 DOMAIN-CONTAINING PROTEIN"/>
    <property type="match status" value="1"/>
</dbReference>
<sequence>MKKAILISLAIFVFLLVALVSLPFIFKDKIAERIDREISNTINAQVYFDINKISLSIFKRFPHISATVEELGIIGNPPFQNDTLVHMDKLQIDFNLRSILFDEYPTLTGVHLDGGTVYVKVLEDGRANYDITYPSEEETPESNFKMAVDIISINDVAVVYDDRQLKYFMALGNIQAEGKGNFTLNQYDLPIKADALIAEITYEGINYLRNKQFKGETLMHIDMEQMKFSFGKGDFALNDFLFDFGGYIAMPEEGIEFDLSFGGRDNSFKSILSLVPGMYTDSFASLRTSGTMDFSGVFKGLYNETAFPSFDIGLQISEGFFQYPELPRPVSDVNVDIRIQNQTDNLDNTSIQIPVFNLNFGSNPLSGHFTLANLVSYDMDGALKGKLNLEEMTSIFPIEGMTLKGLLDINATAKGRYDSVSQLIPAIDAQLLLANGYVKSKEYPSPIENLNVSATIQNKTGKMNDFLVDLSRFGFDLEDENILGRLRISDFSLLNWDGAIKGAVDLGKLLAIFPMENIIMEGIIRADLFTKGSYKDVEEGRYNRLDTRGNIEVSKFYFTSSDLPQGIRIHDSKADFSPERINLIQFDARVGQSPVQATGYLSNYLNFALKDNEILKGQLSLNSSKFDVNEWMSESSNSEELTVLELPKNIDFSMSVAANEVIYDNMNLKEVKGTMNLKEGVLTFRDAGMRALGGQISLNGTYDPRDLSEPKFDFGLNLANLSIAQAFENLNTVKAFAPIAQHLTGNFNSNLNFSGILGQDMMPVLSSLSAKGLLKVAEAAFQNSQLLQGITSLTRLNDTNTLQFRNVTIPIEIKNGILEVRPFDVRLWDYQANVQGSTGFDGTINYLVNMQVPAGKFGAQANTLLANISGTEANASTLIPVAISLGGNYSNPRISLAGGNSIENLLATALQSRVRNEKENLEQQVTQQFKAAEDSIKKELQLKAEMVQDSVKREAERRVSDTKERVTEEAKNVLKGLIRPKPAKPDTTRKNDN</sequence>
<comment type="caution">
    <text evidence="2">The sequence shown here is derived from an EMBL/GenBank/DDBJ whole genome shotgun (WGS) entry which is preliminary data.</text>
</comment>
<feature type="region of interest" description="Disordered" evidence="1">
    <location>
        <begin position="949"/>
        <end position="993"/>
    </location>
</feature>
<feature type="compositionally biased region" description="Basic and acidic residues" evidence="1">
    <location>
        <begin position="950"/>
        <end position="972"/>
    </location>
</feature>
<organism evidence="2 3">
    <name type="scientific">Cecembia rubra</name>
    <dbReference type="NCBI Taxonomy" id="1485585"/>
    <lineage>
        <taxon>Bacteria</taxon>
        <taxon>Pseudomonadati</taxon>
        <taxon>Bacteroidota</taxon>
        <taxon>Cytophagia</taxon>
        <taxon>Cytophagales</taxon>
        <taxon>Cyclobacteriaceae</taxon>
        <taxon>Cecembia</taxon>
    </lineage>
</organism>
<protein>
    <submittedName>
        <fullName evidence="2">AsmA-like protein</fullName>
    </submittedName>
</protein>